<dbReference type="InterPro" id="IPR039028">
    <property type="entry name" value="BCKD/PDK"/>
</dbReference>
<organism evidence="2 3">
    <name type="scientific">Symbiodinium necroappetens</name>
    <dbReference type="NCBI Taxonomy" id="1628268"/>
    <lineage>
        <taxon>Eukaryota</taxon>
        <taxon>Sar</taxon>
        <taxon>Alveolata</taxon>
        <taxon>Dinophyceae</taxon>
        <taxon>Suessiales</taxon>
        <taxon>Symbiodiniaceae</taxon>
        <taxon>Symbiodinium</taxon>
    </lineage>
</organism>
<dbReference type="Proteomes" id="UP000601435">
    <property type="component" value="Unassembled WGS sequence"/>
</dbReference>
<name>A0A812SEA1_9DINO</name>
<sequence>DTRSDAWEHQGTPLAGYGVGLPLSRLYAQYLGGSLHLMSMPGEGTTAFLHLKRLRQDAREQLPFWQGEAQK</sequence>
<keyword evidence="1" id="KW-0808">Transferase</keyword>
<dbReference type="OrthoDB" id="447474at2759"/>
<evidence type="ECO:0000256" key="1">
    <source>
        <dbReference type="RuleBase" id="RU366032"/>
    </source>
</evidence>
<evidence type="ECO:0000313" key="3">
    <source>
        <dbReference type="Proteomes" id="UP000601435"/>
    </source>
</evidence>
<accession>A0A812SEA1</accession>
<dbReference type="Gene3D" id="3.30.565.10">
    <property type="entry name" value="Histidine kinase-like ATPase, C-terminal domain"/>
    <property type="match status" value="1"/>
</dbReference>
<keyword evidence="3" id="KW-1185">Reference proteome</keyword>
<dbReference type="GO" id="GO:0005524">
    <property type="term" value="F:ATP binding"/>
    <property type="evidence" value="ECO:0007669"/>
    <property type="project" value="UniProtKB-UniRule"/>
</dbReference>
<proteinExistence type="inferred from homology"/>
<evidence type="ECO:0000313" key="2">
    <source>
        <dbReference type="EMBL" id="CAE7476136.1"/>
    </source>
</evidence>
<keyword evidence="1" id="KW-0547">Nucleotide-binding</keyword>
<dbReference type="PANTHER" id="PTHR11947">
    <property type="entry name" value="PYRUVATE DEHYDROGENASE KINASE"/>
    <property type="match status" value="1"/>
</dbReference>
<comment type="caution">
    <text evidence="2">The sequence shown here is derived from an EMBL/GenBank/DDBJ whole genome shotgun (WGS) entry which is preliminary data.</text>
</comment>
<feature type="non-terminal residue" evidence="2">
    <location>
        <position position="1"/>
    </location>
</feature>
<keyword evidence="1" id="KW-0067">ATP-binding</keyword>
<dbReference type="AlphaFoldDB" id="A0A812SEA1"/>
<dbReference type="EMBL" id="CAJNJA010021455">
    <property type="protein sequence ID" value="CAE7476136.1"/>
    <property type="molecule type" value="Genomic_DNA"/>
</dbReference>
<comment type="subcellular location">
    <subcellularLocation>
        <location evidence="1">Mitochondrion matrix</location>
    </subcellularLocation>
</comment>
<dbReference type="GO" id="GO:0004740">
    <property type="term" value="F:pyruvate dehydrogenase (acetyl-transferring) kinase activity"/>
    <property type="evidence" value="ECO:0007669"/>
    <property type="project" value="TreeGrafter"/>
</dbReference>
<dbReference type="EC" id="2.7.11.-" evidence="1"/>
<comment type="similarity">
    <text evidence="1">Belongs to the PDK/BCKDK protein kinase family.</text>
</comment>
<keyword evidence="1" id="KW-0496">Mitochondrion</keyword>
<gene>
    <name evidence="2" type="primary">Pdk2</name>
    <name evidence="2" type="ORF">SNEC2469_LOCUS13449</name>
</gene>
<dbReference type="GO" id="GO:0005759">
    <property type="term" value="C:mitochondrial matrix"/>
    <property type="evidence" value="ECO:0007669"/>
    <property type="project" value="UniProtKB-SubCell"/>
</dbReference>
<dbReference type="SUPFAM" id="SSF55874">
    <property type="entry name" value="ATPase domain of HSP90 chaperone/DNA topoisomerase II/histidine kinase"/>
    <property type="match status" value="1"/>
</dbReference>
<dbReference type="InterPro" id="IPR036890">
    <property type="entry name" value="HATPase_C_sf"/>
</dbReference>
<reference evidence="2" key="1">
    <citation type="submission" date="2021-02" db="EMBL/GenBank/DDBJ databases">
        <authorList>
            <person name="Dougan E. K."/>
            <person name="Rhodes N."/>
            <person name="Thang M."/>
            <person name="Chan C."/>
        </authorList>
    </citation>
    <scope>NUCLEOTIDE SEQUENCE</scope>
</reference>
<feature type="non-terminal residue" evidence="2">
    <location>
        <position position="71"/>
    </location>
</feature>
<protein>
    <recommendedName>
        <fullName evidence="1">Protein-serine/threonine kinase</fullName>
        <ecNumber evidence="1">2.7.11.-</ecNumber>
    </recommendedName>
</protein>
<keyword evidence="1" id="KW-0418">Kinase</keyword>
<dbReference type="GO" id="GO:0010906">
    <property type="term" value="P:regulation of glucose metabolic process"/>
    <property type="evidence" value="ECO:0007669"/>
    <property type="project" value="TreeGrafter"/>
</dbReference>